<dbReference type="InterPro" id="IPR043504">
    <property type="entry name" value="Peptidase_S1_PA_chymotrypsin"/>
</dbReference>
<dbReference type="PANTHER" id="PTHR24276">
    <property type="entry name" value="POLYSERASE-RELATED"/>
    <property type="match status" value="1"/>
</dbReference>
<evidence type="ECO:0000256" key="6">
    <source>
        <dbReference type="SAM" id="MobiDB-lite"/>
    </source>
</evidence>
<feature type="domain" description="Peptidase S1" evidence="7">
    <location>
        <begin position="1"/>
        <end position="151"/>
    </location>
</feature>
<feature type="compositionally biased region" description="Pro residues" evidence="6">
    <location>
        <begin position="169"/>
        <end position="199"/>
    </location>
</feature>
<dbReference type="CDD" id="cd00190">
    <property type="entry name" value="Tryp_SPc"/>
    <property type="match status" value="1"/>
</dbReference>
<feature type="region of interest" description="Disordered" evidence="6">
    <location>
        <begin position="167"/>
        <end position="199"/>
    </location>
</feature>
<keyword evidence="2" id="KW-0378">Hydrolase</keyword>
<proteinExistence type="predicted"/>
<evidence type="ECO:0000259" key="7">
    <source>
        <dbReference type="PROSITE" id="PS50240"/>
    </source>
</evidence>
<comment type="caution">
    <text evidence="8">The sequence shown here is derived from an EMBL/GenBank/DDBJ whole genome shotgun (WGS) entry which is preliminary data.</text>
</comment>
<dbReference type="Proteomes" id="UP001530377">
    <property type="component" value="Unassembled WGS sequence"/>
</dbReference>
<dbReference type="GO" id="GO:0006508">
    <property type="term" value="P:proteolysis"/>
    <property type="evidence" value="ECO:0007669"/>
    <property type="project" value="UniProtKB-KW"/>
</dbReference>
<dbReference type="FunFam" id="2.40.10.10:FF:000036">
    <property type="entry name" value="Trypsin beta"/>
    <property type="match status" value="1"/>
</dbReference>
<protein>
    <recommendedName>
        <fullName evidence="7">Peptidase S1 domain-containing protein</fullName>
    </recommendedName>
</protein>
<sequence>MLVFLEGTPTANNIITVKLNSDPSFPNAGQDMTVMGWGDTDPRDGLDFQTPSNVLMNVDVAYISNEECEAAVGVVGSYSGRISESEMCARTAGRDSCKGDSGGPLIVRGDDGATDVQVGVVSWGFGCALDPYPGVYARVSHAYEWIQREVCMGSVYASEAGFDCSSNPTNPPVSLPTNPPVSSPTNPPDSSPTNPPVSLPTNPPFSLPTYFPTYSLCTDSAYWVDSDGDGCEWYEANDLPGCPIFGIVYGTDAGTAKDNCCFCMTI</sequence>
<dbReference type="EMBL" id="JALLPB020000014">
    <property type="protein sequence ID" value="KAL3826785.1"/>
    <property type="molecule type" value="Genomic_DNA"/>
</dbReference>
<dbReference type="PANTHER" id="PTHR24276:SF91">
    <property type="entry name" value="AT26814P-RELATED"/>
    <property type="match status" value="1"/>
</dbReference>
<evidence type="ECO:0000256" key="4">
    <source>
        <dbReference type="ARBA" id="ARBA00023026"/>
    </source>
</evidence>
<dbReference type="AlphaFoldDB" id="A0ABD3SQS6"/>
<keyword evidence="9" id="KW-1185">Reference proteome</keyword>
<dbReference type="GO" id="GO:0008236">
    <property type="term" value="F:serine-type peptidase activity"/>
    <property type="evidence" value="ECO:0007669"/>
    <property type="project" value="UniProtKB-KW"/>
</dbReference>
<dbReference type="InterPro" id="IPR050430">
    <property type="entry name" value="Peptidase_S1"/>
</dbReference>
<keyword evidence="5" id="KW-1015">Disulfide bond</keyword>
<dbReference type="InterPro" id="IPR009003">
    <property type="entry name" value="Peptidase_S1_PA"/>
</dbReference>
<organism evidence="8 9">
    <name type="scientific">Cyclostephanos tholiformis</name>
    <dbReference type="NCBI Taxonomy" id="382380"/>
    <lineage>
        <taxon>Eukaryota</taxon>
        <taxon>Sar</taxon>
        <taxon>Stramenopiles</taxon>
        <taxon>Ochrophyta</taxon>
        <taxon>Bacillariophyta</taxon>
        <taxon>Coscinodiscophyceae</taxon>
        <taxon>Thalassiosirophycidae</taxon>
        <taxon>Stephanodiscales</taxon>
        <taxon>Stephanodiscaceae</taxon>
        <taxon>Cyclostephanos</taxon>
    </lineage>
</organism>
<dbReference type="InterPro" id="IPR001254">
    <property type="entry name" value="Trypsin_dom"/>
</dbReference>
<dbReference type="SMART" id="SM00020">
    <property type="entry name" value="Tryp_SPc"/>
    <property type="match status" value="1"/>
</dbReference>
<evidence type="ECO:0000256" key="2">
    <source>
        <dbReference type="ARBA" id="ARBA00022801"/>
    </source>
</evidence>
<accession>A0ABD3SQS6</accession>
<gene>
    <name evidence="8" type="ORF">ACHAXA_000611</name>
</gene>
<evidence type="ECO:0000256" key="3">
    <source>
        <dbReference type="ARBA" id="ARBA00022825"/>
    </source>
</evidence>
<name>A0ABD3SQS6_9STRA</name>
<keyword evidence="4" id="KW-0843">Virulence</keyword>
<dbReference type="PROSITE" id="PS50240">
    <property type="entry name" value="TRYPSIN_DOM"/>
    <property type="match status" value="1"/>
</dbReference>
<dbReference type="Pfam" id="PF00089">
    <property type="entry name" value="Trypsin"/>
    <property type="match status" value="1"/>
</dbReference>
<dbReference type="PROSITE" id="PS00135">
    <property type="entry name" value="TRYPSIN_SER"/>
    <property type="match status" value="1"/>
</dbReference>
<reference evidence="8 9" key="1">
    <citation type="submission" date="2024-10" db="EMBL/GenBank/DDBJ databases">
        <title>Updated reference genomes for cyclostephanoid diatoms.</title>
        <authorList>
            <person name="Roberts W.R."/>
            <person name="Alverson A.J."/>
        </authorList>
    </citation>
    <scope>NUCLEOTIDE SEQUENCE [LARGE SCALE GENOMIC DNA]</scope>
    <source>
        <strain evidence="8 9">AJA228-03</strain>
    </source>
</reference>
<dbReference type="InterPro" id="IPR033116">
    <property type="entry name" value="TRYPSIN_SER"/>
</dbReference>
<dbReference type="Gene3D" id="2.40.10.10">
    <property type="entry name" value="Trypsin-like serine proteases"/>
    <property type="match status" value="1"/>
</dbReference>
<evidence type="ECO:0000313" key="9">
    <source>
        <dbReference type="Proteomes" id="UP001530377"/>
    </source>
</evidence>
<evidence type="ECO:0000256" key="5">
    <source>
        <dbReference type="ARBA" id="ARBA00023157"/>
    </source>
</evidence>
<keyword evidence="1" id="KW-0645">Protease</keyword>
<evidence type="ECO:0000313" key="8">
    <source>
        <dbReference type="EMBL" id="KAL3826785.1"/>
    </source>
</evidence>
<evidence type="ECO:0000256" key="1">
    <source>
        <dbReference type="ARBA" id="ARBA00022670"/>
    </source>
</evidence>
<keyword evidence="3" id="KW-0720">Serine protease</keyword>
<dbReference type="SUPFAM" id="SSF50494">
    <property type="entry name" value="Trypsin-like serine proteases"/>
    <property type="match status" value="1"/>
</dbReference>